<accession>E0W5F8</accession>
<dbReference type="AlphaFoldDB" id="E0W5F8"/>
<feature type="chain" id="PRO_5007652767" evidence="2">
    <location>
        <begin position="21"/>
        <end position="93"/>
    </location>
</feature>
<dbReference type="EMBL" id="JN254596">
    <property type="protein sequence ID" value="AEK81409.1"/>
    <property type="molecule type" value="Genomic_DNA"/>
</dbReference>
<reference evidence="5" key="1">
    <citation type="journal article" date="2011" name="Plant Cell">
        <title>Transcriptional programming and functional interactions within the Phytophthora sojae RXLR effector repertoire.</title>
        <authorList>
            <person name="Wang Q."/>
            <person name="Han C."/>
            <person name="Ferreira A.O."/>
            <person name="Yu X."/>
            <person name="Ye W."/>
            <person name="Tripathy S."/>
            <person name="Kale S.D."/>
            <person name="Gu B."/>
            <person name="Sheng Y."/>
            <person name="Sui Y."/>
            <person name="Wang X."/>
            <person name="Zhang Z."/>
            <person name="Cheng B."/>
            <person name="Dong S."/>
            <person name="Shan W."/>
            <person name="Zheng X."/>
            <person name="Dou D."/>
            <person name="Tyler B.M."/>
            <person name="Wang Y."/>
        </authorList>
    </citation>
    <scope>NUCLEOTIDE SEQUENCE</scope>
    <source>
        <strain evidence="3">P7064</strain>
        <strain evidence="4">P7074</strain>
        <strain evidence="5">P7076</strain>
    </source>
</reference>
<feature type="region of interest" description="Disordered" evidence="1">
    <location>
        <begin position="48"/>
        <end position="68"/>
    </location>
</feature>
<evidence type="ECO:0000313" key="5">
    <source>
        <dbReference type="EMBL" id="AEK81410.1"/>
    </source>
</evidence>
<evidence type="ECO:0000313" key="3">
    <source>
        <dbReference type="EMBL" id="AEK81408.1"/>
    </source>
</evidence>
<feature type="signal peptide" evidence="2">
    <location>
        <begin position="1"/>
        <end position="20"/>
    </location>
</feature>
<evidence type="ECO:0000313" key="4">
    <source>
        <dbReference type="EMBL" id="AEK81409.1"/>
    </source>
</evidence>
<name>E0W5F8_PHYSO</name>
<sequence>MRLIFFLALLLLAVLDVTSTSSVPKMPLNPQEIDSSPQHTNVVSADRHLRSGGITTETEDATANAADTDEERCCHLRQTEESSLEKYNECRRD</sequence>
<evidence type="ECO:0000256" key="2">
    <source>
        <dbReference type="SAM" id="SignalP"/>
    </source>
</evidence>
<gene>
    <name evidence="5" type="primary">Avh</name>
</gene>
<organism evidence="5">
    <name type="scientific">Phytophthora sojae</name>
    <name type="common">Soybean stem and root rot agent</name>
    <name type="synonym">Phytophthora megasperma f. sp. glycines</name>
    <dbReference type="NCBI Taxonomy" id="67593"/>
    <lineage>
        <taxon>Eukaryota</taxon>
        <taxon>Sar</taxon>
        <taxon>Stramenopiles</taxon>
        <taxon>Oomycota</taxon>
        <taxon>Peronosporomycetes</taxon>
        <taxon>Peronosporales</taxon>
        <taxon>Peronosporaceae</taxon>
        <taxon>Phytophthora</taxon>
    </lineage>
</organism>
<keyword evidence="2" id="KW-0732">Signal</keyword>
<proteinExistence type="predicted"/>
<evidence type="ECO:0000256" key="1">
    <source>
        <dbReference type="SAM" id="MobiDB-lite"/>
    </source>
</evidence>
<dbReference type="RefSeq" id="XP_009525404.1">
    <property type="nucleotide sequence ID" value="XM_009527109.1"/>
</dbReference>
<dbReference type="KEGG" id="psoj:PHYSODRAFT_285768"/>
<dbReference type="EMBL" id="JN254597">
    <property type="protein sequence ID" value="AEK81410.1"/>
    <property type="molecule type" value="Genomic_DNA"/>
</dbReference>
<protein>
    <submittedName>
        <fullName evidence="5">RxL470</fullName>
    </submittedName>
</protein>
<dbReference type="EMBL" id="JN254595">
    <property type="protein sequence ID" value="AEK81408.1"/>
    <property type="molecule type" value="Genomic_DNA"/>
</dbReference>
<dbReference type="VEuPathDB" id="FungiDB:PHYSODRAFT_285768"/>